<dbReference type="Gene3D" id="3.30.420.40">
    <property type="match status" value="2"/>
</dbReference>
<evidence type="ECO:0000256" key="1">
    <source>
        <dbReference type="ARBA" id="ARBA00009156"/>
    </source>
</evidence>
<feature type="domain" description="Carbohydrate kinase FGGY N-terminal" evidence="5">
    <location>
        <begin position="137"/>
        <end position="288"/>
    </location>
</feature>
<sequence>MATPEARASSYLGFDFSTQQLKALAVNDRLEVLCEASVQFDNDLPEYRTQNGVNKNRDNLTVTAPPIMWVKALDMVLERLKVAGLDFSTVSAIAGCAQQHGSVYWKRGASELLAKLDPSRFLHDQLQGAFSVRDSPVWMDSSTEFQCRSLESAVGGADRLAEITGSRAFERFTGNQIAKLRQTRPDAYENTDRISLVSSFGASVFLGRYASIDLSDGSGMNLLDIRTHQWDANCLKACAPQLEAKLGAPVPSSQVLGTVSPYFVDRYGFPPNCSVVAFTGDNSASLAGFQLRPGDLLVSLGTSDTVLMWLDEAHPALEGHIMVNPVAPKSFMGILCYKNGSLTRQRVRDQCAGASWDLFASLLDTTPRGNFGNIGTYFDLREILPPAVGDFKFNKNNDRVAKFSQEVEVRAVVEGQFLAKRVHAKRLGFNLGGRVFVTGGASKNPGIIQVLADVFGASVYTLGKASANAACLGAAYLAFYGSRKKDDDAVEFSDVVSNAGSFTLAAEPNRDAESVYGNMAERYRSLEQKIISLQAAKPS</sequence>
<keyword evidence="4" id="KW-0067">ATP-binding</keyword>
<dbReference type="GO" id="GO:0042732">
    <property type="term" value="P:D-xylose metabolic process"/>
    <property type="evidence" value="ECO:0007669"/>
    <property type="project" value="UniProtKB-UniRule"/>
</dbReference>
<evidence type="ECO:0000256" key="3">
    <source>
        <dbReference type="ARBA" id="ARBA00022777"/>
    </source>
</evidence>
<keyword evidence="4" id="KW-0119">Carbohydrate metabolism</keyword>
<name>V5HSE7_IXORI</name>
<dbReference type="InterPro" id="IPR018485">
    <property type="entry name" value="FGGY_C"/>
</dbReference>
<accession>V5HSE7</accession>
<dbReference type="InterPro" id="IPR018484">
    <property type="entry name" value="FGGY_N"/>
</dbReference>
<dbReference type="FunFam" id="3.30.420.40:FF:000118">
    <property type="entry name" value="Xylulose kinase 2"/>
    <property type="match status" value="1"/>
</dbReference>
<dbReference type="PIRSF" id="PIRSF000538">
    <property type="entry name" value="GlpK"/>
    <property type="match status" value="1"/>
</dbReference>
<reference evidence="7" key="1">
    <citation type="journal article" date="2015" name="Sci. Rep.">
        <title>Tissue- and time-dependent transcription in Ixodes ricinus salivary glands and midguts when blood feeding on the vertebrate host.</title>
        <authorList>
            <person name="Kotsyfakis M."/>
            <person name="Schwarz A."/>
            <person name="Erhart J."/>
            <person name="Ribeiro J.M."/>
        </authorList>
    </citation>
    <scope>NUCLEOTIDE SEQUENCE</scope>
    <source>
        <tissue evidence="7">Salivary gland and midgut</tissue>
    </source>
</reference>
<keyword evidence="2 4" id="KW-0808">Transferase</keyword>
<dbReference type="EMBL" id="GANP01005566">
    <property type="protein sequence ID" value="JAB78902.1"/>
    <property type="molecule type" value="mRNA"/>
</dbReference>
<evidence type="ECO:0000313" key="7">
    <source>
        <dbReference type="EMBL" id="JAB78902.1"/>
    </source>
</evidence>
<dbReference type="GO" id="GO:0004856">
    <property type="term" value="F:D-xylulokinase activity"/>
    <property type="evidence" value="ECO:0007669"/>
    <property type="project" value="UniProtKB-UniRule"/>
</dbReference>
<dbReference type="InterPro" id="IPR000577">
    <property type="entry name" value="Carb_kinase_FGGY"/>
</dbReference>
<dbReference type="GO" id="GO:0005997">
    <property type="term" value="P:xylulose metabolic process"/>
    <property type="evidence" value="ECO:0007669"/>
    <property type="project" value="UniProtKB-UniRule"/>
</dbReference>
<comment type="function">
    <text evidence="4">Phosphorylates D-xylulose to produce D-xylulose 5-phosphate, a molecule that may play an important role in the regulation of glucose metabolism and lipogenesis.</text>
</comment>
<keyword evidence="3 4" id="KW-0418">Kinase</keyword>
<dbReference type="PANTHER" id="PTHR10196">
    <property type="entry name" value="SUGAR KINASE"/>
    <property type="match status" value="1"/>
</dbReference>
<feature type="domain" description="Carbohydrate kinase FGGY C-terminal" evidence="6">
    <location>
        <begin position="297"/>
        <end position="480"/>
    </location>
</feature>
<comment type="catalytic activity">
    <reaction evidence="4">
        <text>D-xylulose + ATP = D-xylulose 5-phosphate + ADP + H(+)</text>
        <dbReference type="Rhea" id="RHEA:10964"/>
        <dbReference type="ChEBI" id="CHEBI:15378"/>
        <dbReference type="ChEBI" id="CHEBI:17140"/>
        <dbReference type="ChEBI" id="CHEBI:30616"/>
        <dbReference type="ChEBI" id="CHEBI:57737"/>
        <dbReference type="ChEBI" id="CHEBI:456216"/>
        <dbReference type="EC" id="2.7.1.17"/>
    </reaction>
</comment>
<dbReference type="PANTHER" id="PTHR10196:SF57">
    <property type="entry name" value="XYLULOSE KINASE"/>
    <property type="match status" value="1"/>
</dbReference>
<dbReference type="GO" id="GO:0005524">
    <property type="term" value="F:ATP binding"/>
    <property type="evidence" value="ECO:0007669"/>
    <property type="project" value="UniProtKB-KW"/>
</dbReference>
<dbReference type="CDD" id="cd07776">
    <property type="entry name" value="ASKHA_NBD_FGGY_SpXK-like"/>
    <property type="match status" value="1"/>
</dbReference>
<dbReference type="GO" id="GO:0005829">
    <property type="term" value="C:cytosol"/>
    <property type="evidence" value="ECO:0007669"/>
    <property type="project" value="TreeGrafter"/>
</dbReference>
<evidence type="ECO:0000256" key="4">
    <source>
        <dbReference type="RuleBase" id="RU367058"/>
    </source>
</evidence>
<evidence type="ECO:0000256" key="2">
    <source>
        <dbReference type="ARBA" id="ARBA00022679"/>
    </source>
</evidence>
<dbReference type="SUPFAM" id="SSF53067">
    <property type="entry name" value="Actin-like ATPase domain"/>
    <property type="match status" value="2"/>
</dbReference>
<dbReference type="Pfam" id="PF02782">
    <property type="entry name" value="FGGY_C"/>
    <property type="match status" value="1"/>
</dbReference>
<organism evidence="7">
    <name type="scientific">Ixodes ricinus</name>
    <name type="common">Common tick</name>
    <name type="synonym">Acarus ricinus</name>
    <dbReference type="NCBI Taxonomy" id="34613"/>
    <lineage>
        <taxon>Eukaryota</taxon>
        <taxon>Metazoa</taxon>
        <taxon>Ecdysozoa</taxon>
        <taxon>Arthropoda</taxon>
        <taxon>Chelicerata</taxon>
        <taxon>Arachnida</taxon>
        <taxon>Acari</taxon>
        <taxon>Parasitiformes</taxon>
        <taxon>Ixodida</taxon>
        <taxon>Ixodoidea</taxon>
        <taxon>Ixodidae</taxon>
        <taxon>Ixodinae</taxon>
        <taxon>Ixodes</taxon>
    </lineage>
</organism>
<dbReference type="AlphaFoldDB" id="V5HSE7"/>
<keyword evidence="4" id="KW-0859">Xylose metabolism</keyword>
<dbReference type="InterPro" id="IPR043129">
    <property type="entry name" value="ATPase_NBD"/>
</dbReference>
<protein>
    <recommendedName>
        <fullName evidence="4">Xylulose kinase</fullName>
        <ecNumber evidence="4">2.7.1.17</ecNumber>
    </recommendedName>
</protein>
<dbReference type="Pfam" id="PF00370">
    <property type="entry name" value="FGGY_N"/>
    <property type="match status" value="1"/>
</dbReference>
<evidence type="ECO:0000259" key="6">
    <source>
        <dbReference type="Pfam" id="PF02782"/>
    </source>
</evidence>
<dbReference type="EC" id="2.7.1.17" evidence="4"/>
<comment type="similarity">
    <text evidence="1 4">Belongs to the FGGY kinase family.</text>
</comment>
<keyword evidence="4" id="KW-0547">Nucleotide-binding</keyword>
<dbReference type="InterPro" id="IPR042024">
    <property type="entry name" value="D-XK_euk"/>
</dbReference>
<proteinExistence type="evidence at transcript level"/>
<evidence type="ECO:0000259" key="5">
    <source>
        <dbReference type="Pfam" id="PF00370"/>
    </source>
</evidence>